<dbReference type="InterPro" id="IPR015943">
    <property type="entry name" value="WD40/YVTN_repeat-like_dom_sf"/>
</dbReference>
<dbReference type="InterPro" id="IPR036322">
    <property type="entry name" value="WD40_repeat_dom_sf"/>
</dbReference>
<dbReference type="Proteomes" id="UP000053201">
    <property type="component" value="Unassembled WGS sequence"/>
</dbReference>
<evidence type="ECO:0000313" key="5">
    <source>
        <dbReference type="EMBL" id="KNC98818.1"/>
    </source>
</evidence>
<dbReference type="RefSeq" id="XP_016606858.1">
    <property type="nucleotide sequence ID" value="XM_016754004.1"/>
</dbReference>
<dbReference type="InParanoid" id="A0A0L0HDJ4"/>
<feature type="region of interest" description="Disordered" evidence="4">
    <location>
        <begin position="628"/>
        <end position="659"/>
    </location>
</feature>
<feature type="repeat" description="WD" evidence="3">
    <location>
        <begin position="125"/>
        <end position="166"/>
    </location>
</feature>
<dbReference type="InterPro" id="IPR001680">
    <property type="entry name" value="WD40_rpt"/>
</dbReference>
<dbReference type="Pfam" id="PF00400">
    <property type="entry name" value="WD40"/>
    <property type="match status" value="4"/>
</dbReference>
<feature type="compositionally biased region" description="Polar residues" evidence="4">
    <location>
        <begin position="27"/>
        <end position="36"/>
    </location>
</feature>
<dbReference type="InterPro" id="IPR020472">
    <property type="entry name" value="WD40_PAC1"/>
</dbReference>
<name>A0A0L0HDJ4_SPIPD</name>
<dbReference type="InterPro" id="IPR019775">
    <property type="entry name" value="WD40_repeat_CS"/>
</dbReference>
<proteinExistence type="predicted"/>
<organism evidence="5 6">
    <name type="scientific">Spizellomyces punctatus (strain DAOM BR117)</name>
    <dbReference type="NCBI Taxonomy" id="645134"/>
    <lineage>
        <taxon>Eukaryota</taxon>
        <taxon>Fungi</taxon>
        <taxon>Fungi incertae sedis</taxon>
        <taxon>Chytridiomycota</taxon>
        <taxon>Chytridiomycota incertae sedis</taxon>
        <taxon>Chytridiomycetes</taxon>
        <taxon>Spizellomycetales</taxon>
        <taxon>Spizellomycetaceae</taxon>
        <taxon>Spizellomyces</taxon>
    </lineage>
</organism>
<feature type="region of interest" description="Disordered" evidence="4">
    <location>
        <begin position="16"/>
        <end position="52"/>
    </location>
</feature>
<dbReference type="OrthoDB" id="400at2759"/>
<dbReference type="eggNOG" id="KOG0292">
    <property type="taxonomic scope" value="Eukaryota"/>
</dbReference>
<dbReference type="PROSITE" id="PS50294">
    <property type="entry name" value="WD_REPEATS_REGION"/>
    <property type="match status" value="3"/>
</dbReference>
<dbReference type="AlphaFoldDB" id="A0A0L0HDJ4"/>
<feature type="repeat" description="WD" evidence="3">
    <location>
        <begin position="167"/>
        <end position="208"/>
    </location>
</feature>
<dbReference type="STRING" id="645134.A0A0L0HDJ4"/>
<keyword evidence="6" id="KW-1185">Reference proteome</keyword>
<dbReference type="VEuPathDB" id="FungiDB:SPPG_05795"/>
<evidence type="ECO:0000256" key="4">
    <source>
        <dbReference type="SAM" id="MobiDB-lite"/>
    </source>
</evidence>
<keyword evidence="1 3" id="KW-0853">WD repeat</keyword>
<feature type="repeat" description="WD" evidence="3">
    <location>
        <begin position="372"/>
        <end position="413"/>
    </location>
</feature>
<dbReference type="SUPFAM" id="SSF50978">
    <property type="entry name" value="WD40 repeat-like"/>
    <property type="match status" value="1"/>
</dbReference>
<dbReference type="PANTHER" id="PTHR44019">
    <property type="entry name" value="WD REPEAT-CONTAINING PROTEIN 55"/>
    <property type="match status" value="1"/>
</dbReference>
<dbReference type="Gene3D" id="2.130.10.10">
    <property type="entry name" value="YVTN repeat-like/Quinoprotein amine dehydrogenase"/>
    <property type="match status" value="2"/>
</dbReference>
<feature type="repeat" description="WD" evidence="3">
    <location>
        <begin position="274"/>
        <end position="309"/>
    </location>
</feature>
<accession>A0A0L0HDJ4</accession>
<gene>
    <name evidence="5" type="ORF">SPPG_05795</name>
</gene>
<evidence type="ECO:0000256" key="3">
    <source>
        <dbReference type="PROSITE-ProRule" id="PRU00221"/>
    </source>
</evidence>
<evidence type="ECO:0000256" key="1">
    <source>
        <dbReference type="ARBA" id="ARBA00022574"/>
    </source>
</evidence>
<dbReference type="PANTHER" id="PTHR44019:SF8">
    <property type="entry name" value="POC1 CENTRIOLAR PROTEIN HOMOLOG"/>
    <property type="match status" value="1"/>
</dbReference>
<dbReference type="PRINTS" id="PR00320">
    <property type="entry name" value="GPROTEINBRPT"/>
</dbReference>
<keyword evidence="2" id="KW-0677">Repeat</keyword>
<dbReference type="SMART" id="SM00320">
    <property type="entry name" value="WD40"/>
    <property type="match status" value="6"/>
</dbReference>
<reference evidence="5 6" key="1">
    <citation type="submission" date="2009-08" db="EMBL/GenBank/DDBJ databases">
        <title>The Genome Sequence of Spizellomyces punctatus strain DAOM BR117.</title>
        <authorList>
            <consortium name="The Broad Institute Genome Sequencing Platform"/>
            <person name="Russ C."/>
            <person name="Cuomo C."/>
            <person name="Shea T."/>
            <person name="Young S.K."/>
            <person name="Zeng Q."/>
            <person name="Koehrsen M."/>
            <person name="Haas B."/>
            <person name="Borodovsky M."/>
            <person name="Guigo R."/>
            <person name="Alvarado L."/>
            <person name="Berlin A."/>
            <person name="Bochicchio J."/>
            <person name="Borenstein D."/>
            <person name="Chapman S."/>
            <person name="Chen Z."/>
            <person name="Engels R."/>
            <person name="Freedman E."/>
            <person name="Gellesch M."/>
            <person name="Goldberg J."/>
            <person name="Griggs A."/>
            <person name="Gujja S."/>
            <person name="Heiman D."/>
            <person name="Hepburn T."/>
            <person name="Howarth C."/>
            <person name="Jen D."/>
            <person name="Larson L."/>
            <person name="Lewis B."/>
            <person name="Mehta T."/>
            <person name="Park D."/>
            <person name="Pearson M."/>
            <person name="Roberts A."/>
            <person name="Saif S."/>
            <person name="Shenoy N."/>
            <person name="Sisk P."/>
            <person name="Stolte C."/>
            <person name="Sykes S."/>
            <person name="Thomson T."/>
            <person name="Walk T."/>
            <person name="White J."/>
            <person name="Yandava C."/>
            <person name="Burger G."/>
            <person name="Gray M.W."/>
            <person name="Holland P.W.H."/>
            <person name="King N."/>
            <person name="Lang F.B.F."/>
            <person name="Roger A.J."/>
            <person name="Ruiz-Trillo I."/>
            <person name="Lander E."/>
            <person name="Nusbaum C."/>
        </authorList>
    </citation>
    <scope>NUCLEOTIDE SEQUENCE [LARGE SCALE GENOMIC DNA]</scope>
    <source>
        <strain evidence="5 6">DAOM BR117</strain>
    </source>
</reference>
<dbReference type="InterPro" id="IPR050505">
    <property type="entry name" value="WDR55/POC1"/>
</dbReference>
<dbReference type="PROSITE" id="PS50082">
    <property type="entry name" value="WD_REPEATS_2"/>
    <property type="match status" value="4"/>
</dbReference>
<protein>
    <submittedName>
        <fullName evidence="5">Uncharacterized protein</fullName>
    </submittedName>
</protein>
<evidence type="ECO:0000313" key="6">
    <source>
        <dbReference type="Proteomes" id="UP000053201"/>
    </source>
</evidence>
<sequence length="877" mass="98942">MFGDIRQSVVRPSRSAFPEPKLGILRPSTTRPTSRQVPEHTSRNEPGSTKGLRAIDASLGGANIRIARRMIVTTTLKRSLAVDVPITNFDVCLHANLIATCTGKVVYVWSLDSLSIVHKFGRTTGSVHRENIRDCKFNIAGTLLATCGEDKRIVVWNLKSLRAEKVIEAHSGVVYQIAFTEDDSRLLSASDDGRIQIWQWKTGTLVGSYIRHPAAVRCFDFNYGHADRIVCGRSDGHISTWDTLSKLIIDDVKPDPDWVQDGAEMNLMAWADVDRNHTGSILCVRVSPNNRLLASGATDNTCKLWNMTSYAKDYNSVQQELQESNRVAQKMEDPIRVDDESYNVQIGTKDFTGLKIGDLPIPLGFHADLLFTFRHEGPVLAARFNNSSSILITGCVDSTCRLWSVRRGDLLFQINVPAPVTSIFVDAVDDMYCVCQNRLLFFGIKAHTKEEDLPSYWQRRSMKSLREDAVATDKQFPMEQLTTEDAQLVSQITEEMEQGGAQKKITIPELRNLISHGLILPTFLDTLLEQYKSVDTAQLAENMKNHEIASRQILRLIVNTNFHPRDILTAMASKKDADTLYNMIRSGVPITNYMLKLGYRPIDESATEESKAIFLNLHDFFPRGKALLPRGQGPTRMRTGPKGQQASFGPGEDTEEYSWSDEDEEAYLLEEEMRAEMLAARNQPKGKVLHFIPSEQIKLLKDFHANRDMKPIFLRDIVLDLNPTSGYPNFNVEAETRDTRPIIAQKAVQRQGVRFNEMSTLNRINRQAPRGQRSYGGKAFNIRDLPLQLGPGYERVRASLSSSQTVFQPAKYLRARGLNIRFHQHGQNVRGGHYQRGHVYAEPIVIRQSRSQDIRQQFVVGHSVSLREQTIDADADM</sequence>
<dbReference type="EMBL" id="KQ257459">
    <property type="protein sequence ID" value="KNC98818.1"/>
    <property type="molecule type" value="Genomic_DNA"/>
</dbReference>
<dbReference type="GeneID" id="27689147"/>
<evidence type="ECO:0000256" key="2">
    <source>
        <dbReference type="ARBA" id="ARBA00022737"/>
    </source>
</evidence>
<dbReference type="PROSITE" id="PS00678">
    <property type="entry name" value="WD_REPEATS_1"/>
    <property type="match status" value="2"/>
</dbReference>